<evidence type="ECO:0000313" key="2">
    <source>
        <dbReference type="Proteomes" id="UP000324222"/>
    </source>
</evidence>
<name>A0A5B7H5M8_PORTR</name>
<accession>A0A5B7H5M8</accession>
<dbReference type="EMBL" id="VSRR010023102">
    <property type="protein sequence ID" value="MPC65236.1"/>
    <property type="molecule type" value="Genomic_DNA"/>
</dbReference>
<protein>
    <submittedName>
        <fullName evidence="1">Uncharacterized protein</fullName>
    </submittedName>
</protein>
<proteinExistence type="predicted"/>
<dbReference type="Proteomes" id="UP000324222">
    <property type="component" value="Unassembled WGS sequence"/>
</dbReference>
<reference evidence="1 2" key="1">
    <citation type="submission" date="2019-05" db="EMBL/GenBank/DDBJ databases">
        <title>Another draft genome of Portunus trituberculatus and its Hox gene families provides insights of decapod evolution.</title>
        <authorList>
            <person name="Jeong J.-H."/>
            <person name="Song I."/>
            <person name="Kim S."/>
            <person name="Choi T."/>
            <person name="Kim D."/>
            <person name="Ryu S."/>
            <person name="Kim W."/>
        </authorList>
    </citation>
    <scope>NUCLEOTIDE SEQUENCE [LARGE SCALE GENOMIC DNA]</scope>
    <source>
        <tissue evidence="1">Muscle</tissue>
    </source>
</reference>
<sequence>MTCHHLLTARAAPPFWIAISRLFWLPPKKPRFPTVLQACWGGGEGGGVDVKGEQWFCSFTPLINIITHAHNSVVYACPRQVLGVQLIARLQAVYTTRKKVGSCRPPLKHVANKPRDVSQEMKHVPSGVWTAVRTARRGTAVPTSAHYQLGPATTEARTKPACLNTTQPAAGKFLVVLKGANCQRHLSRRNWIVPCTSSAQATRCHAGRGVTLPRCTSHGGI</sequence>
<organism evidence="1 2">
    <name type="scientific">Portunus trituberculatus</name>
    <name type="common">Swimming crab</name>
    <name type="synonym">Neptunus trituberculatus</name>
    <dbReference type="NCBI Taxonomy" id="210409"/>
    <lineage>
        <taxon>Eukaryota</taxon>
        <taxon>Metazoa</taxon>
        <taxon>Ecdysozoa</taxon>
        <taxon>Arthropoda</taxon>
        <taxon>Crustacea</taxon>
        <taxon>Multicrustacea</taxon>
        <taxon>Malacostraca</taxon>
        <taxon>Eumalacostraca</taxon>
        <taxon>Eucarida</taxon>
        <taxon>Decapoda</taxon>
        <taxon>Pleocyemata</taxon>
        <taxon>Brachyura</taxon>
        <taxon>Eubrachyura</taxon>
        <taxon>Portunoidea</taxon>
        <taxon>Portunidae</taxon>
        <taxon>Portuninae</taxon>
        <taxon>Portunus</taxon>
    </lineage>
</organism>
<keyword evidence="2" id="KW-1185">Reference proteome</keyword>
<gene>
    <name evidence="1" type="ORF">E2C01_059369</name>
</gene>
<evidence type="ECO:0000313" key="1">
    <source>
        <dbReference type="EMBL" id="MPC65236.1"/>
    </source>
</evidence>
<comment type="caution">
    <text evidence="1">The sequence shown here is derived from an EMBL/GenBank/DDBJ whole genome shotgun (WGS) entry which is preliminary data.</text>
</comment>
<dbReference type="AlphaFoldDB" id="A0A5B7H5M8"/>